<reference evidence="5" key="1">
    <citation type="submission" date="2021-01" db="EMBL/GenBank/DDBJ databases">
        <authorList>
            <person name="Zahm M."/>
            <person name="Roques C."/>
            <person name="Cabau C."/>
            <person name="Klopp C."/>
            <person name="Donnadieu C."/>
            <person name="Jouanno E."/>
            <person name="Lampietro C."/>
            <person name="Louis A."/>
            <person name="Herpin A."/>
            <person name="Echchiki A."/>
            <person name="Berthelot C."/>
            <person name="Parey E."/>
            <person name="Roest-Crollius H."/>
            <person name="Braasch I."/>
            <person name="Postlethwait J."/>
            <person name="Bobe J."/>
            <person name="Montfort J."/>
            <person name="Bouchez O."/>
            <person name="Begum T."/>
            <person name="Mejri S."/>
            <person name="Adams A."/>
            <person name="Chen W.-J."/>
            <person name="Guiguen Y."/>
        </authorList>
    </citation>
    <scope>NUCLEOTIDE SEQUENCE</scope>
    <source>
        <strain evidence="5">YG-15Mar2019-1</strain>
        <tissue evidence="5">Brain</tissue>
    </source>
</reference>
<dbReference type="GO" id="GO:0017128">
    <property type="term" value="F:phospholipid scramblase activity"/>
    <property type="evidence" value="ECO:0007669"/>
    <property type="project" value="InterPro"/>
</dbReference>
<feature type="signal peptide" evidence="4">
    <location>
        <begin position="1"/>
        <end position="22"/>
    </location>
</feature>
<dbReference type="OrthoDB" id="191150at2759"/>
<feature type="region of interest" description="Disordered" evidence="3">
    <location>
        <begin position="107"/>
        <end position="140"/>
    </location>
</feature>
<dbReference type="AlphaFoldDB" id="A0A9D3PGZ0"/>
<evidence type="ECO:0000256" key="3">
    <source>
        <dbReference type="SAM" id="MobiDB-lite"/>
    </source>
</evidence>
<comment type="cofactor">
    <cofactor evidence="2">
        <name>Ca(2+)</name>
        <dbReference type="ChEBI" id="CHEBI:29108"/>
    </cofactor>
</comment>
<dbReference type="PANTHER" id="PTHR23248">
    <property type="entry name" value="PHOSPHOLIPID SCRAMBLASE-RELATED"/>
    <property type="match status" value="1"/>
</dbReference>
<comment type="similarity">
    <text evidence="1 2">Belongs to the phospholipid scramblase family.</text>
</comment>
<evidence type="ECO:0000313" key="6">
    <source>
        <dbReference type="Proteomes" id="UP001046870"/>
    </source>
</evidence>
<protein>
    <recommendedName>
        <fullName evidence="2">Phospholipid scramblase</fullName>
    </recommendedName>
</protein>
<comment type="function">
    <text evidence="2">May mediate accelerated ATP-independent bidirectional transbilayer migration of phospholipids upon binding calcium ions that results in a loss of phospholipid asymmetry in the plasma membrane.</text>
</comment>
<name>A0A9D3PGZ0_MEGAT</name>
<organism evidence="5 6">
    <name type="scientific">Megalops atlanticus</name>
    <name type="common">Tarpon</name>
    <name type="synonym">Clupea gigantea</name>
    <dbReference type="NCBI Taxonomy" id="7932"/>
    <lineage>
        <taxon>Eukaryota</taxon>
        <taxon>Metazoa</taxon>
        <taxon>Chordata</taxon>
        <taxon>Craniata</taxon>
        <taxon>Vertebrata</taxon>
        <taxon>Euteleostomi</taxon>
        <taxon>Actinopterygii</taxon>
        <taxon>Neopterygii</taxon>
        <taxon>Teleostei</taxon>
        <taxon>Elopiformes</taxon>
        <taxon>Megalopidae</taxon>
        <taxon>Megalops</taxon>
    </lineage>
</organism>
<feature type="chain" id="PRO_5038822691" description="Phospholipid scramblase" evidence="4">
    <location>
        <begin position="23"/>
        <end position="377"/>
    </location>
</feature>
<dbReference type="InterPro" id="IPR005552">
    <property type="entry name" value="Scramblase"/>
</dbReference>
<dbReference type="GO" id="GO:0005886">
    <property type="term" value="C:plasma membrane"/>
    <property type="evidence" value="ECO:0007669"/>
    <property type="project" value="TreeGrafter"/>
</dbReference>
<dbReference type="Pfam" id="PF03803">
    <property type="entry name" value="Scramblase"/>
    <property type="match status" value="1"/>
</dbReference>
<keyword evidence="6" id="KW-1185">Reference proteome</keyword>
<proteinExistence type="inferred from homology"/>
<comment type="caution">
    <text evidence="5">The sequence shown here is derived from an EMBL/GenBank/DDBJ whole genome shotgun (WGS) entry which is preliminary data.</text>
</comment>
<dbReference type="EMBL" id="JAFDVH010000022">
    <property type="protein sequence ID" value="KAG7457073.1"/>
    <property type="molecule type" value="Genomic_DNA"/>
</dbReference>
<keyword evidence="2" id="KW-0564">Palmitate</keyword>
<sequence length="377" mass="41842">MSYCSHFLFQTLSLRLLLCCHTVPFPVSDHVHPFPVTSSLCPTSFFRPCPSISCYIFTLSGFLFQSMSAVTAQPLPFGRLEREKHIETLFRAFQGRRRCSTEVLPGSSAASCSLGEGGLPRSRGVEDQTPRLGWEGEEEGRAGLRRGAGGVEMSSLQGGNRCPGTARAEGLALLDGASQLRITAKPELQGPHCVPRRTYSIATGNRDQLYVAVEESSCICLQCCGPARSCSLRGFDRQARQVFLFERPLRADACCLGCCLMEMRAFNADRQLIGTVHQRWSIFTPLLEICDSDGTSTVRIQGSCCPCRCYSNQEFQVVSSIGESLGRIWKKWPGFNEECNMDHEYFGLDVTQEMSTKTKVLLLAATFLLNHMFFEMS</sequence>
<keyword evidence="2" id="KW-0106">Calcium</keyword>
<dbReference type="PANTHER" id="PTHR23248:SF40">
    <property type="entry name" value="PHOSPHOLIPID SCRAMBLASE"/>
    <property type="match status" value="1"/>
</dbReference>
<keyword evidence="2" id="KW-0449">Lipoprotein</keyword>
<evidence type="ECO:0000256" key="4">
    <source>
        <dbReference type="SAM" id="SignalP"/>
    </source>
</evidence>
<evidence type="ECO:0000256" key="1">
    <source>
        <dbReference type="ARBA" id="ARBA00005350"/>
    </source>
</evidence>
<gene>
    <name evidence="5" type="ORF">MATL_G00242640</name>
</gene>
<evidence type="ECO:0000256" key="2">
    <source>
        <dbReference type="RuleBase" id="RU363116"/>
    </source>
</evidence>
<evidence type="ECO:0000313" key="5">
    <source>
        <dbReference type="EMBL" id="KAG7457073.1"/>
    </source>
</evidence>
<keyword evidence="4" id="KW-0732">Signal</keyword>
<dbReference type="Proteomes" id="UP001046870">
    <property type="component" value="Chromosome 22"/>
</dbReference>
<accession>A0A9D3PGZ0</accession>